<name>A0A7X3MUU4_9HYPH</name>
<proteinExistence type="predicted"/>
<protein>
    <recommendedName>
        <fullName evidence="3">Helix-hairpin-helix domain-containing protein</fullName>
    </recommendedName>
</protein>
<dbReference type="Pfam" id="PF12836">
    <property type="entry name" value="HHH_3"/>
    <property type="match status" value="1"/>
</dbReference>
<dbReference type="SUPFAM" id="SSF81585">
    <property type="entry name" value="PsbU/PolX domain-like"/>
    <property type="match status" value="1"/>
</dbReference>
<dbReference type="OrthoDB" id="8020568at2"/>
<dbReference type="EMBL" id="WURB01000019">
    <property type="protein sequence ID" value="MXQ13647.1"/>
    <property type="molecule type" value="Genomic_DNA"/>
</dbReference>
<comment type="caution">
    <text evidence="1">The sequence shown here is derived from an EMBL/GenBank/DDBJ whole genome shotgun (WGS) entry which is preliminary data.</text>
</comment>
<evidence type="ECO:0000313" key="2">
    <source>
        <dbReference type="Proteomes" id="UP000436483"/>
    </source>
</evidence>
<dbReference type="AlphaFoldDB" id="A0A7X3MUU4"/>
<sequence>MTGTVTVASTSGDPETASDLVDLNTASFEQLNTLRNAGPIGRAIIRHRPYASVEDLVKRKVLRRSVYERIKDQVTVR</sequence>
<reference evidence="1 2" key="2">
    <citation type="submission" date="2020-01" db="EMBL/GenBank/DDBJ databases">
        <title>Microvirga sp. nov., an arsenate reduction bacterium isolated from Tibet hotspring sediments.</title>
        <authorList>
            <person name="Xian W.-D."/>
            <person name="Li W.-J."/>
        </authorList>
    </citation>
    <scope>NUCLEOTIDE SEQUENCE [LARGE SCALE GENOMIC DNA]</scope>
    <source>
        <strain evidence="1 2">KCTC 23863</strain>
    </source>
</reference>
<dbReference type="Proteomes" id="UP000436483">
    <property type="component" value="Unassembled WGS sequence"/>
</dbReference>
<dbReference type="Gene3D" id="1.10.150.320">
    <property type="entry name" value="Photosystem II 12 kDa extrinsic protein"/>
    <property type="match status" value="1"/>
</dbReference>
<gene>
    <name evidence="1" type="ORF">GR328_19740</name>
</gene>
<evidence type="ECO:0000313" key="1">
    <source>
        <dbReference type="EMBL" id="MXQ13647.1"/>
    </source>
</evidence>
<accession>A0A7X3MUU4</accession>
<keyword evidence="2" id="KW-1185">Reference proteome</keyword>
<reference evidence="1 2" key="1">
    <citation type="submission" date="2019-12" db="EMBL/GenBank/DDBJ databases">
        <authorList>
            <person name="Yuan C.-G."/>
        </authorList>
    </citation>
    <scope>NUCLEOTIDE SEQUENCE [LARGE SCALE GENOMIC DNA]</scope>
    <source>
        <strain evidence="1 2">KCTC 23863</strain>
    </source>
</reference>
<evidence type="ECO:0008006" key="3">
    <source>
        <dbReference type="Google" id="ProtNLM"/>
    </source>
</evidence>
<organism evidence="1 2">
    <name type="scientific">Microvirga makkahensis</name>
    <dbReference type="NCBI Taxonomy" id="1128670"/>
    <lineage>
        <taxon>Bacteria</taxon>
        <taxon>Pseudomonadati</taxon>
        <taxon>Pseudomonadota</taxon>
        <taxon>Alphaproteobacteria</taxon>
        <taxon>Hyphomicrobiales</taxon>
        <taxon>Methylobacteriaceae</taxon>
        <taxon>Microvirga</taxon>
    </lineage>
</organism>